<keyword evidence="4" id="KW-0808">Transferase</keyword>
<dbReference type="Proteomes" id="UP000694287">
    <property type="component" value="Unassembled WGS sequence"/>
</dbReference>
<dbReference type="InterPro" id="IPR006365">
    <property type="entry name" value="Cbl_synth_CobL"/>
</dbReference>
<protein>
    <submittedName>
        <fullName evidence="8">Precorrin-6y C5,15-methyltransferase (Decarboxylating) subunit CbiE</fullName>
    </submittedName>
</protein>
<organism evidence="8 9">
    <name type="scientific">Pseudonocardia abyssalis</name>
    <dbReference type="NCBI Taxonomy" id="2792008"/>
    <lineage>
        <taxon>Bacteria</taxon>
        <taxon>Bacillati</taxon>
        <taxon>Actinomycetota</taxon>
        <taxon>Actinomycetes</taxon>
        <taxon>Pseudonocardiales</taxon>
        <taxon>Pseudonocardiaceae</taxon>
        <taxon>Pseudonocardia</taxon>
    </lineage>
</organism>
<sequence>MGSGVGDRTAGTGRCQDWDPGQRVGPGERLVLTVVGIDGGPLPPGAVEALAGAEVVTGAARYLHLAPATAERVEMGPVDPALDRLGGRRGVVLASGDPGFFGIVRLLRARGLAPVVLPACSAVQRAFARIGRPWDDVAVVSAHGRALGPAVNVCRARAAVAVLTAPGAGPAEIGAALHGWERTLVVAEDLDGPDERVTTVTPGQAAARTWRDPNVVLCLRDPHAVPDAGWIAGGDPRPGGRRPSAGPGPGPDGAGSAGWALPESAFEHRAGMITKAEVRALALARLAPAPGRLIWDVGSGSGSVAVECARLGAAVIAVERRTDDVGRIRANAEAHGVDVRVVEGEAPAVLAGLPHPDAVFVGGGGPEVVEAVAGAPCVVVALAALDRIAPTRHALRAHRVEGVQLAASRLADLPDGTVRLAATNPIVLLWGETT</sequence>
<accession>A0ABS6USM1</accession>
<evidence type="ECO:0000256" key="6">
    <source>
        <dbReference type="SAM" id="MobiDB-lite"/>
    </source>
</evidence>
<dbReference type="PIRSF" id="PIRSF036428">
    <property type="entry name" value="CobL"/>
    <property type="match status" value="1"/>
</dbReference>
<dbReference type="Pfam" id="PF00590">
    <property type="entry name" value="TP_methylase"/>
    <property type="match status" value="1"/>
</dbReference>
<dbReference type="EMBL" id="JADQDK010000001">
    <property type="protein sequence ID" value="MBW0135249.1"/>
    <property type="molecule type" value="Genomic_DNA"/>
</dbReference>
<dbReference type="InterPro" id="IPR014008">
    <property type="entry name" value="Cbl_synth_MTase_CbiT"/>
</dbReference>
<keyword evidence="9" id="KW-1185">Reference proteome</keyword>
<keyword evidence="5" id="KW-0949">S-adenosyl-L-methionine</keyword>
<feature type="domain" description="Tetrapyrrole methylase" evidence="7">
    <location>
        <begin position="41"/>
        <end position="203"/>
    </location>
</feature>
<evidence type="ECO:0000313" key="9">
    <source>
        <dbReference type="Proteomes" id="UP000694287"/>
    </source>
</evidence>
<proteinExistence type="predicted"/>
<reference evidence="8 9" key="1">
    <citation type="submission" date="2020-11" db="EMBL/GenBank/DDBJ databases">
        <title>Pseudonocardia abyssalis sp. nov. and Pseudonocardia oceani sp. nov., description and phylogenomic analysis of two novel actinomycetes isolated from the deep Southern Ocean.</title>
        <authorList>
            <person name="Parra J."/>
        </authorList>
    </citation>
    <scope>NUCLEOTIDE SEQUENCE [LARGE SCALE GENOMIC DNA]</scope>
    <source>
        <strain evidence="8 9">KRD-168</strain>
    </source>
</reference>
<dbReference type="CDD" id="cd11644">
    <property type="entry name" value="Precorrin-6Y-MT"/>
    <property type="match status" value="1"/>
</dbReference>
<feature type="region of interest" description="Disordered" evidence="6">
    <location>
        <begin position="1"/>
        <end position="24"/>
    </location>
</feature>
<evidence type="ECO:0000256" key="2">
    <source>
        <dbReference type="ARBA" id="ARBA00022573"/>
    </source>
</evidence>
<name>A0ABS6USM1_9PSEU</name>
<dbReference type="InterPro" id="IPR000878">
    <property type="entry name" value="4pyrrol_Mease"/>
</dbReference>
<comment type="pathway">
    <text evidence="1">Cofactor biosynthesis; adenosylcobalamin biosynthesis.</text>
</comment>
<dbReference type="NCBIfam" id="TIGR02469">
    <property type="entry name" value="CbiT"/>
    <property type="match status" value="1"/>
</dbReference>
<dbReference type="PANTHER" id="PTHR43182">
    <property type="entry name" value="COBALT-PRECORRIN-6B C(15)-METHYLTRANSFERASE (DECARBOXYLATING)"/>
    <property type="match status" value="1"/>
</dbReference>
<dbReference type="NCBIfam" id="TIGR02467">
    <property type="entry name" value="CbiE"/>
    <property type="match status" value="1"/>
</dbReference>
<evidence type="ECO:0000256" key="1">
    <source>
        <dbReference type="ARBA" id="ARBA00004953"/>
    </source>
</evidence>
<gene>
    <name evidence="8" type="primary">cbiE</name>
    <name evidence="8" type="ORF">I4I81_13430</name>
</gene>
<evidence type="ECO:0000313" key="8">
    <source>
        <dbReference type="EMBL" id="MBW0135249.1"/>
    </source>
</evidence>
<keyword evidence="3" id="KW-0489">Methyltransferase</keyword>
<evidence type="ECO:0000256" key="3">
    <source>
        <dbReference type="ARBA" id="ARBA00022603"/>
    </source>
</evidence>
<evidence type="ECO:0000256" key="5">
    <source>
        <dbReference type="ARBA" id="ARBA00022691"/>
    </source>
</evidence>
<keyword evidence="2" id="KW-0169">Cobalamin biosynthesis</keyword>
<evidence type="ECO:0000256" key="4">
    <source>
        <dbReference type="ARBA" id="ARBA00022679"/>
    </source>
</evidence>
<dbReference type="InterPro" id="IPR012818">
    <property type="entry name" value="CbiE"/>
</dbReference>
<feature type="region of interest" description="Disordered" evidence="6">
    <location>
        <begin position="228"/>
        <end position="259"/>
    </location>
</feature>
<evidence type="ECO:0000259" key="7">
    <source>
        <dbReference type="Pfam" id="PF00590"/>
    </source>
</evidence>
<dbReference type="PANTHER" id="PTHR43182:SF1">
    <property type="entry name" value="COBALT-PRECORRIN-7 C(5)-METHYLTRANSFERASE"/>
    <property type="match status" value="1"/>
</dbReference>
<dbReference type="InterPro" id="IPR050714">
    <property type="entry name" value="Cobalamin_biosynth_MTase"/>
</dbReference>
<comment type="caution">
    <text evidence="8">The sequence shown here is derived from an EMBL/GenBank/DDBJ whole genome shotgun (WGS) entry which is preliminary data.</text>
</comment>